<dbReference type="Proteomes" id="UP000245768">
    <property type="component" value="Unassembled WGS sequence"/>
</dbReference>
<keyword evidence="4" id="KW-1185">Reference proteome</keyword>
<protein>
    <submittedName>
        <fullName evidence="3">Uncharacterized protein</fullName>
    </submittedName>
</protein>
<proteinExistence type="predicted"/>
<evidence type="ECO:0000256" key="2">
    <source>
        <dbReference type="SAM" id="SignalP"/>
    </source>
</evidence>
<feature type="compositionally biased region" description="Basic and acidic residues" evidence="1">
    <location>
        <begin position="75"/>
        <end position="97"/>
    </location>
</feature>
<name>A0A316YF66_9BASI</name>
<evidence type="ECO:0000256" key="1">
    <source>
        <dbReference type="SAM" id="MobiDB-lite"/>
    </source>
</evidence>
<dbReference type="InParanoid" id="A0A316YF66"/>
<reference evidence="3 4" key="1">
    <citation type="journal article" date="2018" name="Mol. Biol. Evol.">
        <title>Broad Genomic Sampling Reveals a Smut Pathogenic Ancestry of the Fungal Clade Ustilaginomycotina.</title>
        <authorList>
            <person name="Kijpornyongpan T."/>
            <person name="Mondo S.J."/>
            <person name="Barry K."/>
            <person name="Sandor L."/>
            <person name="Lee J."/>
            <person name="Lipzen A."/>
            <person name="Pangilinan J."/>
            <person name="LaButti K."/>
            <person name="Hainaut M."/>
            <person name="Henrissat B."/>
            <person name="Grigoriev I.V."/>
            <person name="Spatafora J.W."/>
            <person name="Aime M.C."/>
        </authorList>
    </citation>
    <scope>NUCLEOTIDE SEQUENCE [LARGE SCALE GENOMIC DNA]</scope>
    <source>
        <strain evidence="3 4">MCA 4198</strain>
    </source>
</reference>
<organism evidence="3 4">
    <name type="scientific">Acaromyces ingoldii</name>
    <dbReference type="NCBI Taxonomy" id="215250"/>
    <lineage>
        <taxon>Eukaryota</taxon>
        <taxon>Fungi</taxon>
        <taxon>Dikarya</taxon>
        <taxon>Basidiomycota</taxon>
        <taxon>Ustilaginomycotina</taxon>
        <taxon>Exobasidiomycetes</taxon>
        <taxon>Exobasidiales</taxon>
        <taxon>Cryptobasidiaceae</taxon>
        <taxon>Acaromyces</taxon>
    </lineage>
</organism>
<dbReference type="AlphaFoldDB" id="A0A316YF66"/>
<feature type="chain" id="PRO_5016389594" evidence="2">
    <location>
        <begin position="25"/>
        <end position="158"/>
    </location>
</feature>
<feature type="signal peptide" evidence="2">
    <location>
        <begin position="1"/>
        <end position="24"/>
    </location>
</feature>
<dbReference type="RefSeq" id="XP_025374949.1">
    <property type="nucleotide sequence ID" value="XM_025523681.1"/>
</dbReference>
<gene>
    <name evidence="3" type="ORF">FA10DRAFT_281321</name>
</gene>
<evidence type="ECO:0000313" key="4">
    <source>
        <dbReference type="Proteomes" id="UP000245768"/>
    </source>
</evidence>
<sequence>MKLLLQAPFLAFVGLVSLAGLVSAAFDTSASSADLARHSPSLTESLASLHANLDLALKLGLDLGHGDLWGLGDPTKQETDAPKGYKGEYTDGSDYGHQKEDVYRRHSSDEGSLLDIVANLNARIEAALKLKAKVDLDAGIGVDVGRRHLERKRGSHKN</sequence>
<feature type="region of interest" description="Disordered" evidence="1">
    <location>
        <begin position="72"/>
        <end position="97"/>
    </location>
</feature>
<dbReference type="EMBL" id="KZ819639">
    <property type="protein sequence ID" value="PWN87751.1"/>
    <property type="molecule type" value="Genomic_DNA"/>
</dbReference>
<accession>A0A316YF66</accession>
<keyword evidence="2" id="KW-0732">Signal</keyword>
<evidence type="ECO:0000313" key="3">
    <source>
        <dbReference type="EMBL" id="PWN87751.1"/>
    </source>
</evidence>
<dbReference type="GeneID" id="37045597"/>